<dbReference type="InterPro" id="IPR045584">
    <property type="entry name" value="Pilin-like"/>
</dbReference>
<dbReference type="GO" id="GO:0015628">
    <property type="term" value="P:protein secretion by the type II secretion system"/>
    <property type="evidence" value="ECO:0007669"/>
    <property type="project" value="InterPro"/>
</dbReference>
<reference evidence="7 8" key="1">
    <citation type="journal article" date="2015" name="Nature">
        <title>rRNA introns, odd ribosomes, and small enigmatic genomes across a large radiation of phyla.</title>
        <authorList>
            <person name="Brown C.T."/>
            <person name="Hug L.A."/>
            <person name="Thomas B.C."/>
            <person name="Sharon I."/>
            <person name="Castelle C.J."/>
            <person name="Singh A."/>
            <person name="Wilkins M.J."/>
            <person name="Williams K.H."/>
            <person name="Banfield J.F."/>
        </authorList>
    </citation>
    <scope>NUCLEOTIDE SEQUENCE [LARGE SCALE GENOMIC DNA]</scope>
</reference>
<evidence type="ECO:0000256" key="4">
    <source>
        <dbReference type="ARBA" id="ARBA00022989"/>
    </source>
</evidence>
<dbReference type="NCBIfam" id="TIGR02532">
    <property type="entry name" value="IV_pilin_GFxxxE"/>
    <property type="match status" value="1"/>
</dbReference>
<dbReference type="PROSITE" id="PS00409">
    <property type="entry name" value="PROKAR_NTER_METHYL"/>
    <property type="match status" value="1"/>
</dbReference>
<dbReference type="PRINTS" id="PR00813">
    <property type="entry name" value="BCTERIALGSPG"/>
</dbReference>
<dbReference type="AlphaFoldDB" id="A0A0G0DK80"/>
<sequence length="167" mass="18389">MKINKKGLIFRGSKGFTLIELLVVIAIIGILAGVVTVSVDNAQAKARNAKIDSDMSAISIALEMYYNDNGYYPTITGPGLDNCTGFHGNKKTSNTFLQPLVAAGYLSTTISNPLNTDCGYQYRPQTPYSPNSQGYRVLFKYENKTNNDLNCYKDGGWSCVRKNYSDI</sequence>
<evidence type="ECO:0000256" key="5">
    <source>
        <dbReference type="ARBA" id="ARBA00023136"/>
    </source>
</evidence>
<dbReference type="EMBL" id="LBRB01000001">
    <property type="protein sequence ID" value="KKP89201.1"/>
    <property type="molecule type" value="Genomic_DNA"/>
</dbReference>
<dbReference type="Pfam" id="PF07963">
    <property type="entry name" value="N_methyl"/>
    <property type="match status" value="1"/>
</dbReference>
<evidence type="ECO:0000256" key="2">
    <source>
        <dbReference type="ARBA" id="ARBA00022481"/>
    </source>
</evidence>
<protein>
    <submittedName>
        <fullName evidence="7">General secretion pathway protein G</fullName>
    </submittedName>
</protein>
<evidence type="ECO:0000313" key="8">
    <source>
        <dbReference type="Proteomes" id="UP000034316"/>
    </source>
</evidence>
<dbReference type="GO" id="GO:0015627">
    <property type="term" value="C:type II protein secretion system complex"/>
    <property type="evidence" value="ECO:0007669"/>
    <property type="project" value="InterPro"/>
</dbReference>
<evidence type="ECO:0000313" key="7">
    <source>
        <dbReference type="EMBL" id="KKP89201.1"/>
    </source>
</evidence>
<dbReference type="InterPro" id="IPR000983">
    <property type="entry name" value="Bac_GSPG_pilin"/>
</dbReference>
<feature type="transmembrane region" description="Helical" evidence="6">
    <location>
        <begin position="21"/>
        <end position="39"/>
    </location>
</feature>
<dbReference type="Proteomes" id="UP000034316">
    <property type="component" value="Unassembled WGS sequence"/>
</dbReference>
<gene>
    <name evidence="7" type="ORF">UR93_C0001G0033</name>
</gene>
<keyword evidence="5 6" id="KW-0472">Membrane</keyword>
<dbReference type="PANTHER" id="PTHR30093:SF44">
    <property type="entry name" value="TYPE II SECRETION SYSTEM CORE PROTEIN G"/>
    <property type="match status" value="1"/>
</dbReference>
<dbReference type="SUPFAM" id="SSF54523">
    <property type="entry name" value="Pili subunits"/>
    <property type="match status" value="1"/>
</dbReference>
<organism evidence="7 8">
    <name type="scientific">Berkelbacteria bacterium GW2011_GWA2_35_9</name>
    <dbReference type="NCBI Taxonomy" id="1618333"/>
    <lineage>
        <taxon>Bacteria</taxon>
        <taxon>Candidatus Berkelbacteria</taxon>
    </lineage>
</organism>
<evidence type="ECO:0000256" key="1">
    <source>
        <dbReference type="ARBA" id="ARBA00004167"/>
    </source>
</evidence>
<evidence type="ECO:0000256" key="3">
    <source>
        <dbReference type="ARBA" id="ARBA00022692"/>
    </source>
</evidence>
<dbReference type="Gene3D" id="3.30.700.10">
    <property type="entry name" value="Glycoprotein, Type 4 Pilin"/>
    <property type="match status" value="1"/>
</dbReference>
<comment type="caution">
    <text evidence="7">The sequence shown here is derived from an EMBL/GenBank/DDBJ whole genome shotgun (WGS) entry which is preliminary data.</text>
</comment>
<keyword evidence="4 6" id="KW-1133">Transmembrane helix</keyword>
<keyword evidence="3 6" id="KW-0812">Transmembrane</keyword>
<dbReference type="InterPro" id="IPR012902">
    <property type="entry name" value="N_methyl_site"/>
</dbReference>
<evidence type="ECO:0000256" key="6">
    <source>
        <dbReference type="SAM" id="Phobius"/>
    </source>
</evidence>
<comment type="subcellular location">
    <subcellularLocation>
        <location evidence="1">Membrane</location>
        <topology evidence="1">Single-pass membrane protein</topology>
    </subcellularLocation>
</comment>
<dbReference type="PANTHER" id="PTHR30093">
    <property type="entry name" value="GENERAL SECRETION PATHWAY PROTEIN G"/>
    <property type="match status" value="1"/>
</dbReference>
<dbReference type="GO" id="GO:0016020">
    <property type="term" value="C:membrane"/>
    <property type="evidence" value="ECO:0007669"/>
    <property type="project" value="UniProtKB-SubCell"/>
</dbReference>
<dbReference type="STRING" id="1618333.UR93_C0001G0033"/>
<keyword evidence="2" id="KW-0488">Methylation</keyword>
<proteinExistence type="predicted"/>
<accession>A0A0G0DK80</accession>
<name>A0A0G0DK80_9BACT</name>